<gene>
    <name evidence="2" type="ORF">GCM10011386_41060</name>
</gene>
<evidence type="ECO:0000313" key="2">
    <source>
        <dbReference type="EMBL" id="GGC44548.1"/>
    </source>
</evidence>
<feature type="compositionally biased region" description="Basic and acidic residues" evidence="1">
    <location>
        <begin position="119"/>
        <end position="134"/>
    </location>
</feature>
<evidence type="ECO:0000256" key="1">
    <source>
        <dbReference type="SAM" id="MobiDB-lite"/>
    </source>
</evidence>
<protein>
    <submittedName>
        <fullName evidence="2">Uncharacterized protein</fullName>
    </submittedName>
</protein>
<dbReference type="RefSeq" id="WP_188753333.1">
    <property type="nucleotide sequence ID" value="NZ_BMIK01000021.1"/>
</dbReference>
<name>A0ABQ1MUD9_9SPHI</name>
<feature type="compositionally biased region" description="Polar residues" evidence="1">
    <location>
        <begin position="79"/>
        <end position="91"/>
    </location>
</feature>
<accession>A0ABQ1MUD9</accession>
<reference evidence="3" key="1">
    <citation type="journal article" date="2019" name="Int. J. Syst. Evol. Microbiol.">
        <title>The Global Catalogue of Microorganisms (GCM) 10K type strain sequencing project: providing services to taxonomists for standard genome sequencing and annotation.</title>
        <authorList>
            <consortium name="The Broad Institute Genomics Platform"/>
            <consortium name="The Broad Institute Genome Sequencing Center for Infectious Disease"/>
            <person name="Wu L."/>
            <person name="Ma J."/>
        </authorList>
    </citation>
    <scope>NUCLEOTIDE SEQUENCE [LARGE SCALE GENOMIC DNA]</scope>
    <source>
        <strain evidence="3">CGMCC 1.15342</strain>
    </source>
</reference>
<proteinExistence type="predicted"/>
<dbReference type="EMBL" id="BMIK01000021">
    <property type="protein sequence ID" value="GGC44548.1"/>
    <property type="molecule type" value="Genomic_DNA"/>
</dbReference>
<sequence>MTFEEFFIKKKIDLVQLRRAKPDLYEEFQSHYVKMGEKSFDHTKKYWFNRLRKDYLLRESDTVETKAVTTAAAVPASSRDISTTSAKNTSPAAAPPTGLSSMSPSGFKPRFKPGVTKPAEPEEPIKDKPTEPTENKPTASEASQKAAPPTGFKPRFKPGVTKPAAPTEPAKDPVQQEPTAEPEAPKEALEQTPAKPLGLSSMSPSGFKPRFKPGITNKKNEDNE</sequence>
<feature type="region of interest" description="Disordered" evidence="1">
    <location>
        <begin position="72"/>
        <end position="224"/>
    </location>
</feature>
<comment type="caution">
    <text evidence="2">The sequence shown here is derived from an EMBL/GenBank/DDBJ whole genome shotgun (WGS) entry which is preliminary data.</text>
</comment>
<evidence type="ECO:0000313" key="3">
    <source>
        <dbReference type="Proteomes" id="UP000597338"/>
    </source>
</evidence>
<organism evidence="2 3">
    <name type="scientific">Parapedobacter defluvii</name>
    <dbReference type="NCBI Taxonomy" id="2045106"/>
    <lineage>
        <taxon>Bacteria</taxon>
        <taxon>Pseudomonadati</taxon>
        <taxon>Bacteroidota</taxon>
        <taxon>Sphingobacteriia</taxon>
        <taxon>Sphingobacteriales</taxon>
        <taxon>Sphingobacteriaceae</taxon>
        <taxon>Parapedobacter</taxon>
    </lineage>
</organism>
<keyword evidence="3" id="KW-1185">Reference proteome</keyword>
<dbReference type="Proteomes" id="UP000597338">
    <property type="component" value="Unassembled WGS sequence"/>
</dbReference>